<gene>
    <name evidence="1" type="ORF">BJ085DRAFT_3453</name>
</gene>
<organism evidence="1 2">
    <name type="scientific">Dimargaris cristalligena</name>
    <dbReference type="NCBI Taxonomy" id="215637"/>
    <lineage>
        <taxon>Eukaryota</taxon>
        <taxon>Fungi</taxon>
        <taxon>Fungi incertae sedis</taxon>
        <taxon>Zoopagomycota</taxon>
        <taxon>Kickxellomycotina</taxon>
        <taxon>Dimargaritomycetes</taxon>
        <taxon>Dimargaritales</taxon>
        <taxon>Dimargaritaceae</taxon>
        <taxon>Dimargaris</taxon>
    </lineage>
</organism>
<accession>A0A4P9ZMU9</accession>
<evidence type="ECO:0000313" key="1">
    <source>
        <dbReference type="EMBL" id="RKP33852.1"/>
    </source>
</evidence>
<sequence length="75" mass="8397">YGLAISSWNDSQLKKLERIQGSCLRMLVGAYKSASTSVLRHISHLPPMAIRVEALTAKYCLRYNSLPPDSLLHLL</sequence>
<feature type="non-terminal residue" evidence="1">
    <location>
        <position position="75"/>
    </location>
</feature>
<dbReference type="STRING" id="215637.A0A4P9ZMU9"/>
<protein>
    <submittedName>
        <fullName evidence="1">Uncharacterized protein</fullName>
    </submittedName>
</protein>
<dbReference type="EMBL" id="ML003513">
    <property type="protein sequence ID" value="RKP33852.1"/>
    <property type="molecule type" value="Genomic_DNA"/>
</dbReference>
<evidence type="ECO:0000313" key="2">
    <source>
        <dbReference type="Proteomes" id="UP000268162"/>
    </source>
</evidence>
<reference evidence="2" key="1">
    <citation type="journal article" date="2018" name="Nat. Microbiol.">
        <title>Leveraging single-cell genomics to expand the fungal tree of life.</title>
        <authorList>
            <person name="Ahrendt S.R."/>
            <person name="Quandt C.A."/>
            <person name="Ciobanu D."/>
            <person name="Clum A."/>
            <person name="Salamov A."/>
            <person name="Andreopoulos B."/>
            <person name="Cheng J.F."/>
            <person name="Woyke T."/>
            <person name="Pelin A."/>
            <person name="Henrissat B."/>
            <person name="Reynolds N.K."/>
            <person name="Benny G.L."/>
            <person name="Smith M.E."/>
            <person name="James T.Y."/>
            <person name="Grigoriev I.V."/>
        </authorList>
    </citation>
    <scope>NUCLEOTIDE SEQUENCE [LARGE SCALE GENOMIC DNA]</scope>
    <source>
        <strain evidence="2">RSA 468</strain>
    </source>
</reference>
<feature type="non-terminal residue" evidence="1">
    <location>
        <position position="1"/>
    </location>
</feature>
<name>A0A4P9ZMU9_9FUNG</name>
<dbReference type="Proteomes" id="UP000268162">
    <property type="component" value="Unassembled WGS sequence"/>
</dbReference>
<dbReference type="AlphaFoldDB" id="A0A4P9ZMU9"/>
<keyword evidence="2" id="KW-1185">Reference proteome</keyword>
<proteinExistence type="predicted"/>